<evidence type="ECO:0000256" key="8">
    <source>
        <dbReference type="ARBA" id="ARBA00023136"/>
    </source>
</evidence>
<dbReference type="Gene3D" id="1.20.5.3310">
    <property type="match status" value="1"/>
</dbReference>
<reference evidence="13" key="1">
    <citation type="journal article" date="2019" name="Int. J. Syst. Evol. Microbiol.">
        <title>The Global Catalogue of Microorganisms (GCM) 10K type strain sequencing project: providing services to taxonomists for standard genome sequencing and annotation.</title>
        <authorList>
            <consortium name="The Broad Institute Genomics Platform"/>
            <consortium name="The Broad Institute Genome Sequencing Center for Infectious Disease"/>
            <person name="Wu L."/>
            <person name="Ma J."/>
        </authorList>
    </citation>
    <scope>NUCLEOTIDE SEQUENCE [LARGE SCALE GENOMIC DNA]</scope>
    <source>
        <strain evidence="13">JCM 12125</strain>
    </source>
</reference>
<comment type="subcellular location">
    <subcellularLocation>
        <location evidence="9">Cell membrane</location>
        <topology evidence="9">Single-pass membrane protein</topology>
    </subcellularLocation>
    <subcellularLocation>
        <location evidence="1">Membrane</location>
        <topology evidence="1">Single-pass membrane protein</topology>
    </subcellularLocation>
</comment>
<dbReference type="EMBL" id="JBHSLF010000014">
    <property type="protein sequence ID" value="MFC5343597.1"/>
    <property type="molecule type" value="Genomic_DNA"/>
</dbReference>
<accession>A0ABW0FQE3</accession>
<evidence type="ECO:0000256" key="3">
    <source>
        <dbReference type="ARBA" id="ARBA00022475"/>
    </source>
</evidence>
<dbReference type="RefSeq" id="WP_374035932.1">
    <property type="nucleotide sequence ID" value="NZ_CP169082.1"/>
</dbReference>
<organism evidence="12 13">
    <name type="scientific">Brevundimonas staleyi</name>
    <dbReference type="NCBI Taxonomy" id="74326"/>
    <lineage>
        <taxon>Bacteria</taxon>
        <taxon>Pseudomonadati</taxon>
        <taxon>Pseudomonadota</taxon>
        <taxon>Alphaproteobacteria</taxon>
        <taxon>Caulobacterales</taxon>
        <taxon>Caulobacteraceae</taxon>
        <taxon>Brevundimonas</taxon>
    </lineage>
</organism>
<evidence type="ECO:0000256" key="5">
    <source>
        <dbReference type="ARBA" id="ARBA00022927"/>
    </source>
</evidence>
<dbReference type="InterPro" id="IPR003369">
    <property type="entry name" value="TatA/B/E"/>
</dbReference>
<keyword evidence="7 9" id="KW-0811">Translocation</keyword>
<dbReference type="NCBIfam" id="TIGR01410">
    <property type="entry name" value="tatB"/>
    <property type="match status" value="1"/>
</dbReference>
<protein>
    <recommendedName>
        <fullName evidence="9">Sec-independent protein translocase protein TatB</fullName>
    </recommendedName>
</protein>
<feature type="compositionally biased region" description="Basic residues" evidence="10">
    <location>
        <begin position="182"/>
        <end position="194"/>
    </location>
</feature>
<feature type="transmembrane region" description="Helical" evidence="11">
    <location>
        <begin position="6"/>
        <end position="25"/>
    </location>
</feature>
<proteinExistence type="inferred from homology"/>
<evidence type="ECO:0000256" key="9">
    <source>
        <dbReference type="HAMAP-Rule" id="MF_00237"/>
    </source>
</evidence>
<keyword evidence="8 9" id="KW-0472">Membrane</keyword>
<keyword evidence="2 9" id="KW-0813">Transport</keyword>
<evidence type="ECO:0000256" key="6">
    <source>
        <dbReference type="ARBA" id="ARBA00022989"/>
    </source>
</evidence>
<name>A0ABW0FQE3_9CAUL</name>
<dbReference type="HAMAP" id="MF_00237">
    <property type="entry name" value="TatB"/>
    <property type="match status" value="1"/>
</dbReference>
<evidence type="ECO:0000256" key="1">
    <source>
        <dbReference type="ARBA" id="ARBA00004167"/>
    </source>
</evidence>
<keyword evidence="6 9" id="KW-1133">Transmembrane helix</keyword>
<evidence type="ECO:0000256" key="2">
    <source>
        <dbReference type="ARBA" id="ARBA00022448"/>
    </source>
</evidence>
<comment type="similarity">
    <text evidence="9">Belongs to the TatB family.</text>
</comment>
<evidence type="ECO:0000313" key="13">
    <source>
        <dbReference type="Proteomes" id="UP001596152"/>
    </source>
</evidence>
<sequence>MGGLGPGIGGLEYLVIGVVALVVVGPERLPGMLRQLGKMVAKARGMANEFRSSFDEMARQSELDELRKEVQALRDGTSPMGQGMVRLGDEANAAFKGIKDELEKPAVVEPPRAVTLDQPEFPEPTAMPVVEAPKPVKARKPKATTTKAETATASAPKPRAKPAAKPAETKPAQTKASAPKAAKPRAPRKPKADQ</sequence>
<dbReference type="PANTHER" id="PTHR33162:SF1">
    <property type="entry name" value="SEC-INDEPENDENT PROTEIN TRANSLOCASE PROTEIN TATA, CHLOROPLASTIC"/>
    <property type="match status" value="1"/>
</dbReference>
<feature type="region of interest" description="Disordered" evidence="10">
    <location>
        <begin position="113"/>
        <end position="194"/>
    </location>
</feature>
<gene>
    <name evidence="9 12" type="primary">tatB</name>
    <name evidence="12" type="ORF">ACFPIE_06705</name>
</gene>
<dbReference type="Proteomes" id="UP001596152">
    <property type="component" value="Unassembled WGS sequence"/>
</dbReference>
<dbReference type="InterPro" id="IPR018448">
    <property type="entry name" value="TatB"/>
</dbReference>
<keyword evidence="13" id="KW-1185">Reference proteome</keyword>
<dbReference type="PRINTS" id="PR01506">
    <property type="entry name" value="TATBPROTEIN"/>
</dbReference>
<comment type="subunit">
    <text evidence="9">The Tat system comprises two distinct complexes: a TatABC complex, containing multiple copies of TatA, TatB and TatC subunits, and a separate TatA complex, containing only TatA subunits. Substrates initially bind to the TatABC complex, which probably triggers association of the separate TatA complex to form the active translocon.</text>
</comment>
<comment type="function">
    <text evidence="9">Part of the twin-arginine translocation (Tat) system that transports large folded proteins containing a characteristic twin-arginine motif in their signal peptide across membranes. Together with TatC, TatB is part of a receptor directly interacting with Tat signal peptides. TatB may form an oligomeric binding site that transiently accommodates folded Tat precursor proteins before their translocation.</text>
</comment>
<keyword evidence="3 9" id="KW-1003">Cell membrane</keyword>
<feature type="compositionally biased region" description="Low complexity" evidence="10">
    <location>
        <begin position="143"/>
        <end position="181"/>
    </location>
</feature>
<keyword evidence="5 9" id="KW-0653">Protein transport</keyword>
<evidence type="ECO:0000256" key="7">
    <source>
        <dbReference type="ARBA" id="ARBA00023010"/>
    </source>
</evidence>
<keyword evidence="4 9" id="KW-0812">Transmembrane</keyword>
<evidence type="ECO:0000313" key="12">
    <source>
        <dbReference type="EMBL" id="MFC5343597.1"/>
    </source>
</evidence>
<dbReference type="PANTHER" id="PTHR33162">
    <property type="entry name" value="SEC-INDEPENDENT PROTEIN TRANSLOCASE PROTEIN TATA, CHLOROPLASTIC"/>
    <property type="match status" value="1"/>
</dbReference>
<comment type="caution">
    <text evidence="12">The sequence shown here is derived from an EMBL/GenBank/DDBJ whole genome shotgun (WGS) entry which is preliminary data.</text>
</comment>
<dbReference type="Pfam" id="PF02416">
    <property type="entry name" value="TatA_B_E"/>
    <property type="match status" value="1"/>
</dbReference>
<evidence type="ECO:0000256" key="11">
    <source>
        <dbReference type="SAM" id="Phobius"/>
    </source>
</evidence>
<evidence type="ECO:0000256" key="4">
    <source>
        <dbReference type="ARBA" id="ARBA00022692"/>
    </source>
</evidence>
<evidence type="ECO:0000256" key="10">
    <source>
        <dbReference type="SAM" id="MobiDB-lite"/>
    </source>
</evidence>